<accession>A0A1G9SN78</accession>
<dbReference type="OrthoDB" id="1494789at2"/>
<gene>
    <name evidence="1" type="ORF">SAMN04488514_10835</name>
</gene>
<dbReference type="Pfam" id="PF13591">
    <property type="entry name" value="MerR_2"/>
    <property type="match status" value="1"/>
</dbReference>
<evidence type="ECO:0000313" key="2">
    <source>
        <dbReference type="Proteomes" id="UP000199440"/>
    </source>
</evidence>
<evidence type="ECO:0000313" key="1">
    <source>
        <dbReference type="EMBL" id="SDM36909.1"/>
    </source>
</evidence>
<reference evidence="1 2" key="1">
    <citation type="submission" date="2016-10" db="EMBL/GenBank/DDBJ databases">
        <authorList>
            <person name="de Groot N.N."/>
        </authorList>
    </citation>
    <scope>NUCLEOTIDE SEQUENCE [LARGE SCALE GENOMIC DNA]</scope>
    <source>
        <strain evidence="1 2">DSM 19886</strain>
    </source>
</reference>
<dbReference type="Proteomes" id="UP000199440">
    <property type="component" value="Unassembled WGS sequence"/>
</dbReference>
<dbReference type="EMBL" id="FNGV01000008">
    <property type="protein sequence ID" value="SDM36909.1"/>
    <property type="molecule type" value="Genomic_DNA"/>
</dbReference>
<organism evidence="1 2">
    <name type="scientific">Kriegella aquimaris</name>
    <dbReference type="NCBI Taxonomy" id="192904"/>
    <lineage>
        <taxon>Bacteria</taxon>
        <taxon>Pseudomonadati</taxon>
        <taxon>Bacteroidota</taxon>
        <taxon>Flavobacteriia</taxon>
        <taxon>Flavobacteriales</taxon>
        <taxon>Flavobacteriaceae</taxon>
        <taxon>Kriegella</taxon>
    </lineage>
</organism>
<dbReference type="AlphaFoldDB" id="A0A1G9SN78"/>
<dbReference type="Gene3D" id="1.10.1660.10">
    <property type="match status" value="1"/>
</dbReference>
<dbReference type="RefSeq" id="WP_089891300.1">
    <property type="nucleotide sequence ID" value="NZ_FNGV01000008.1"/>
</dbReference>
<protein>
    <submittedName>
        <fullName evidence="1">MerR HTH family regulatory protein</fullName>
    </submittedName>
</protein>
<name>A0A1G9SN78_9FLAO</name>
<sequence>MILRNLISVTDFCTSHDISQTLVVELKSYGLVEIVEEDNVQYIPEEELPKAEKVVRLYYDLDINLEGIEVITQLLNRMEDMQQEMTRLRNRLRLYE</sequence>
<dbReference type="STRING" id="192904.SAMN04488514_10835"/>
<proteinExistence type="predicted"/>
<keyword evidence="2" id="KW-1185">Reference proteome</keyword>